<evidence type="ECO:0000313" key="3">
    <source>
        <dbReference type="Proteomes" id="UP000623608"/>
    </source>
</evidence>
<dbReference type="Gene3D" id="1.10.260.40">
    <property type="entry name" value="lambda repressor-like DNA-binding domains"/>
    <property type="match status" value="1"/>
</dbReference>
<dbReference type="AlphaFoldDB" id="A0A919NQ52"/>
<dbReference type="RefSeq" id="WP_203810242.1">
    <property type="nucleotide sequence ID" value="NZ_BOMY01000034.1"/>
</dbReference>
<dbReference type="InterPro" id="IPR001387">
    <property type="entry name" value="Cro/C1-type_HTH"/>
</dbReference>
<keyword evidence="3" id="KW-1185">Reference proteome</keyword>
<organism evidence="2 3">
    <name type="scientific">Paractinoplanes tereljensis</name>
    <dbReference type="NCBI Taxonomy" id="571912"/>
    <lineage>
        <taxon>Bacteria</taxon>
        <taxon>Bacillati</taxon>
        <taxon>Actinomycetota</taxon>
        <taxon>Actinomycetes</taxon>
        <taxon>Micromonosporales</taxon>
        <taxon>Micromonosporaceae</taxon>
        <taxon>Paractinoplanes</taxon>
    </lineage>
</organism>
<dbReference type="SUPFAM" id="SSF47413">
    <property type="entry name" value="lambda repressor-like DNA-binding domains"/>
    <property type="match status" value="1"/>
</dbReference>
<dbReference type="PROSITE" id="PS50943">
    <property type="entry name" value="HTH_CROC1"/>
    <property type="match status" value="1"/>
</dbReference>
<dbReference type="InterPro" id="IPR043917">
    <property type="entry name" value="DUF5753"/>
</dbReference>
<dbReference type="Pfam" id="PF19054">
    <property type="entry name" value="DUF5753"/>
    <property type="match status" value="1"/>
</dbReference>
<sequence>MEFHSIVSTLKDLMAEDDSPTVARRRVRIALREAREAAGFAQSEVAEEMEWSLSKVIRIENGDASIAPNDLRPLLAYLNVKDRAQVATLIESAKIARTRQRQAWYQTPEYRQSLTDPLHKLIEYEAEAASIQFSVFHILGSLQIMEHPSVLIDMWSEDLEQSGYRLQARKLRRDAALGRVGLSRMTALFDESAFRTRVAGTAVPRAQLQELIRMSEIAMRAVRMVPFSTPVAMSYNARFDNLFLADDGDLSCAVMYRETGTTDEILEDAAVEDGRCAASPHRTPQALDSTAIKSSGTQPAMKMTQSPLLRAVFASWCDQKSLYRPIQRILFHQTSKLTRKVRVNSRGDPVDRRTNLRSIFPRDSSRLRGPPIEAVRRT</sequence>
<dbReference type="Proteomes" id="UP000623608">
    <property type="component" value="Unassembled WGS sequence"/>
</dbReference>
<accession>A0A919NQ52</accession>
<proteinExistence type="predicted"/>
<dbReference type="CDD" id="cd00093">
    <property type="entry name" value="HTH_XRE"/>
    <property type="match status" value="1"/>
</dbReference>
<reference evidence="2" key="1">
    <citation type="submission" date="2021-01" db="EMBL/GenBank/DDBJ databases">
        <title>Whole genome shotgun sequence of Actinoplanes tereljensis NBRC 105297.</title>
        <authorList>
            <person name="Komaki H."/>
            <person name="Tamura T."/>
        </authorList>
    </citation>
    <scope>NUCLEOTIDE SEQUENCE</scope>
    <source>
        <strain evidence="2">NBRC 105297</strain>
    </source>
</reference>
<dbReference type="GO" id="GO:0003677">
    <property type="term" value="F:DNA binding"/>
    <property type="evidence" value="ECO:0007669"/>
    <property type="project" value="InterPro"/>
</dbReference>
<gene>
    <name evidence="2" type="ORF">Ate02nite_53580</name>
</gene>
<evidence type="ECO:0000259" key="1">
    <source>
        <dbReference type="PROSITE" id="PS50943"/>
    </source>
</evidence>
<dbReference type="SMART" id="SM00530">
    <property type="entry name" value="HTH_XRE"/>
    <property type="match status" value="1"/>
</dbReference>
<dbReference type="Pfam" id="PF13560">
    <property type="entry name" value="HTH_31"/>
    <property type="match status" value="1"/>
</dbReference>
<dbReference type="InterPro" id="IPR010982">
    <property type="entry name" value="Lambda_DNA-bd_dom_sf"/>
</dbReference>
<comment type="caution">
    <text evidence="2">The sequence shown here is derived from an EMBL/GenBank/DDBJ whole genome shotgun (WGS) entry which is preliminary data.</text>
</comment>
<dbReference type="EMBL" id="BOMY01000034">
    <property type="protein sequence ID" value="GIF22628.1"/>
    <property type="molecule type" value="Genomic_DNA"/>
</dbReference>
<name>A0A919NQ52_9ACTN</name>
<evidence type="ECO:0000313" key="2">
    <source>
        <dbReference type="EMBL" id="GIF22628.1"/>
    </source>
</evidence>
<protein>
    <recommendedName>
        <fullName evidence="1">HTH cro/C1-type domain-containing protein</fullName>
    </recommendedName>
</protein>
<feature type="domain" description="HTH cro/C1-type" evidence="1">
    <location>
        <begin position="31"/>
        <end position="86"/>
    </location>
</feature>